<accession>A0A1M5AHB8</accession>
<dbReference type="PANTHER" id="PTHR21098:SF12">
    <property type="entry name" value="RIBOFLAVIN SYNTHASE"/>
    <property type="match status" value="1"/>
</dbReference>
<dbReference type="PROSITE" id="PS51177">
    <property type="entry name" value="LUMAZINE_BIND"/>
    <property type="match status" value="2"/>
</dbReference>
<dbReference type="PIRSF" id="PIRSF000498">
    <property type="entry name" value="Riboflavin_syn_A"/>
    <property type="match status" value="1"/>
</dbReference>
<dbReference type="Proteomes" id="UP000184404">
    <property type="component" value="Unassembled WGS sequence"/>
</dbReference>
<protein>
    <recommendedName>
        <fullName evidence="6 10">Riboflavin synthase</fullName>
        <ecNumber evidence="5 10">2.5.1.9</ecNumber>
    </recommendedName>
</protein>
<name>A0A1M5AHB8_9FIRM</name>
<evidence type="ECO:0000256" key="8">
    <source>
        <dbReference type="ARBA" id="ARBA00022679"/>
    </source>
</evidence>
<dbReference type="InterPro" id="IPR001783">
    <property type="entry name" value="Lumazine-bd"/>
</dbReference>
<dbReference type="PANTHER" id="PTHR21098">
    <property type="entry name" value="RIBOFLAVIN SYNTHASE ALPHA CHAIN"/>
    <property type="match status" value="1"/>
</dbReference>
<dbReference type="Pfam" id="PF00677">
    <property type="entry name" value="Lum_binding"/>
    <property type="match status" value="2"/>
</dbReference>
<evidence type="ECO:0000256" key="7">
    <source>
        <dbReference type="ARBA" id="ARBA00022619"/>
    </source>
</evidence>
<keyword evidence="8" id="KW-0808">Transferase</keyword>
<comment type="subunit">
    <text evidence="4">Homotrimer.</text>
</comment>
<evidence type="ECO:0000256" key="6">
    <source>
        <dbReference type="ARBA" id="ARBA00013950"/>
    </source>
</evidence>
<evidence type="ECO:0000256" key="4">
    <source>
        <dbReference type="ARBA" id="ARBA00011233"/>
    </source>
</evidence>
<evidence type="ECO:0000256" key="10">
    <source>
        <dbReference type="NCBIfam" id="TIGR00187"/>
    </source>
</evidence>
<evidence type="ECO:0000259" key="12">
    <source>
        <dbReference type="PROSITE" id="PS51177"/>
    </source>
</evidence>
<keyword evidence="9" id="KW-0677">Repeat</keyword>
<reference evidence="13 14" key="1">
    <citation type="submission" date="2016-11" db="EMBL/GenBank/DDBJ databases">
        <authorList>
            <person name="Jaros S."/>
            <person name="Januszkiewicz K."/>
            <person name="Wedrychowicz H."/>
        </authorList>
    </citation>
    <scope>NUCLEOTIDE SEQUENCE [LARGE SCALE GENOMIC DNA]</scope>
    <source>
        <strain evidence="13 14">DSM 10502</strain>
    </source>
</reference>
<feature type="domain" description="Lumazine-binding" evidence="12">
    <location>
        <begin position="1"/>
        <end position="92"/>
    </location>
</feature>
<dbReference type="Gene3D" id="2.40.30.20">
    <property type="match status" value="2"/>
</dbReference>
<feature type="domain" description="Lumazine-binding" evidence="12">
    <location>
        <begin position="93"/>
        <end position="189"/>
    </location>
</feature>
<evidence type="ECO:0000313" key="13">
    <source>
        <dbReference type="EMBL" id="SHF29537.1"/>
    </source>
</evidence>
<dbReference type="NCBIfam" id="NF009566">
    <property type="entry name" value="PRK13020.1"/>
    <property type="match status" value="1"/>
</dbReference>
<dbReference type="NCBIfam" id="NF006767">
    <property type="entry name" value="PRK09289.1"/>
    <property type="match status" value="1"/>
</dbReference>
<dbReference type="FunFam" id="2.40.30.20:FF:000004">
    <property type="entry name" value="Riboflavin synthase, alpha subunit"/>
    <property type="match status" value="1"/>
</dbReference>
<evidence type="ECO:0000256" key="3">
    <source>
        <dbReference type="ARBA" id="ARBA00004887"/>
    </source>
</evidence>
<dbReference type="FunFam" id="2.40.30.20:FF:000003">
    <property type="entry name" value="Riboflavin synthase, alpha subunit"/>
    <property type="match status" value="1"/>
</dbReference>
<keyword evidence="7" id="KW-0686">Riboflavin biosynthesis</keyword>
<dbReference type="InterPro" id="IPR023366">
    <property type="entry name" value="ATP_synth_asu-like_sf"/>
</dbReference>
<comment type="pathway">
    <text evidence="3">Cofactor biosynthesis; riboflavin biosynthesis; riboflavin from 2-hydroxy-3-oxobutyl phosphate and 5-amino-6-(D-ribitylamino)uracil: step 2/2.</text>
</comment>
<evidence type="ECO:0000256" key="2">
    <source>
        <dbReference type="ARBA" id="ARBA00002803"/>
    </source>
</evidence>
<keyword evidence="14" id="KW-1185">Reference proteome</keyword>
<gene>
    <name evidence="13" type="ORF">SAMN02745190_02315</name>
</gene>
<evidence type="ECO:0000313" key="14">
    <source>
        <dbReference type="Proteomes" id="UP000184404"/>
    </source>
</evidence>
<comment type="function">
    <text evidence="2">Catalyzes the dismutation of two molecules of 6,7-dimethyl-8-ribityllumazine, resulting in the formation of riboflavin and 5-amino-6-(D-ribitylamino)uracil.</text>
</comment>
<evidence type="ECO:0000256" key="9">
    <source>
        <dbReference type="ARBA" id="ARBA00022737"/>
    </source>
</evidence>
<dbReference type="CDD" id="cd00402">
    <property type="entry name" value="Riboflavin_synthase_like"/>
    <property type="match status" value="1"/>
</dbReference>
<dbReference type="GO" id="GO:0009231">
    <property type="term" value="P:riboflavin biosynthetic process"/>
    <property type="evidence" value="ECO:0007669"/>
    <property type="project" value="UniProtKB-KW"/>
</dbReference>
<dbReference type="SUPFAM" id="SSF63380">
    <property type="entry name" value="Riboflavin synthase domain-like"/>
    <property type="match status" value="2"/>
</dbReference>
<dbReference type="OrthoDB" id="9788537at2"/>
<dbReference type="NCBIfam" id="TIGR00187">
    <property type="entry name" value="ribE"/>
    <property type="match status" value="1"/>
</dbReference>
<feature type="repeat" description="Lumazine-binding" evidence="11">
    <location>
        <begin position="1"/>
        <end position="92"/>
    </location>
</feature>
<dbReference type="EMBL" id="FQUG01000012">
    <property type="protein sequence ID" value="SHF29537.1"/>
    <property type="molecule type" value="Genomic_DNA"/>
</dbReference>
<dbReference type="EC" id="2.5.1.9" evidence="5 10"/>
<dbReference type="InterPro" id="IPR017938">
    <property type="entry name" value="Riboflavin_synthase-like_b-brl"/>
</dbReference>
<dbReference type="InterPro" id="IPR026017">
    <property type="entry name" value="Lumazine-bd_dom"/>
</dbReference>
<proteinExistence type="predicted"/>
<evidence type="ECO:0000256" key="1">
    <source>
        <dbReference type="ARBA" id="ARBA00000968"/>
    </source>
</evidence>
<comment type="catalytic activity">
    <reaction evidence="1">
        <text>2 6,7-dimethyl-8-(1-D-ribityl)lumazine + H(+) = 5-amino-6-(D-ribitylamino)uracil + riboflavin</text>
        <dbReference type="Rhea" id="RHEA:20772"/>
        <dbReference type="ChEBI" id="CHEBI:15378"/>
        <dbReference type="ChEBI" id="CHEBI:15934"/>
        <dbReference type="ChEBI" id="CHEBI:57986"/>
        <dbReference type="ChEBI" id="CHEBI:58201"/>
        <dbReference type="EC" id="2.5.1.9"/>
    </reaction>
</comment>
<evidence type="ECO:0000256" key="11">
    <source>
        <dbReference type="PROSITE-ProRule" id="PRU00524"/>
    </source>
</evidence>
<dbReference type="STRING" id="1123243.SAMN02745190_02315"/>
<sequence length="215" mass="23246">MFTGIIEELGTVKKVTTNTIEIAASKVLEDVHIGDSIAVNGVCLTVVSFSKNDFCADVMPETMRCTALGRLAAGKKVNLERALTLNGRLGGHVVSGHVDHVGVIREIHEEDNAKIISVEVPSEAMDYIIPKGSVAIDGVSLTVVDTADDSFRVSLIPHTQLETDLHLKKVGDPVNIETDILAKYAVNLLSRNRSRSQVTKQKITAEFLAEHGFDS</sequence>
<dbReference type="AlphaFoldDB" id="A0A1M5AHB8"/>
<dbReference type="RefSeq" id="WP_072936421.1">
    <property type="nucleotide sequence ID" value="NZ_FQUG01000012.1"/>
</dbReference>
<feature type="repeat" description="Lumazine-binding" evidence="11">
    <location>
        <begin position="93"/>
        <end position="189"/>
    </location>
</feature>
<dbReference type="GO" id="GO:0004746">
    <property type="term" value="F:riboflavin synthase activity"/>
    <property type="evidence" value="ECO:0007669"/>
    <property type="project" value="UniProtKB-UniRule"/>
</dbReference>
<organism evidence="13 14">
    <name type="scientific">Schwartzia succinivorans DSM 10502</name>
    <dbReference type="NCBI Taxonomy" id="1123243"/>
    <lineage>
        <taxon>Bacteria</taxon>
        <taxon>Bacillati</taxon>
        <taxon>Bacillota</taxon>
        <taxon>Negativicutes</taxon>
        <taxon>Selenomonadales</taxon>
        <taxon>Selenomonadaceae</taxon>
        <taxon>Schwartzia</taxon>
    </lineage>
</organism>
<evidence type="ECO:0000256" key="5">
    <source>
        <dbReference type="ARBA" id="ARBA00012827"/>
    </source>
</evidence>